<comment type="catalytic activity">
    <reaction evidence="7">
        <text>a 2'-deoxycytidine in DNA + S-adenosyl-L-methionine = an N(4)-methyl-2'-deoxycytidine in DNA + S-adenosyl-L-homocysteine + H(+)</text>
        <dbReference type="Rhea" id="RHEA:16857"/>
        <dbReference type="Rhea" id="RHEA-COMP:11369"/>
        <dbReference type="Rhea" id="RHEA-COMP:13674"/>
        <dbReference type="ChEBI" id="CHEBI:15378"/>
        <dbReference type="ChEBI" id="CHEBI:57856"/>
        <dbReference type="ChEBI" id="CHEBI:59789"/>
        <dbReference type="ChEBI" id="CHEBI:85452"/>
        <dbReference type="ChEBI" id="CHEBI:137933"/>
        <dbReference type="EC" id="2.1.1.113"/>
    </reaction>
</comment>
<dbReference type="EC" id="2.1.1.-" evidence="8"/>
<dbReference type="RefSeq" id="WP_245711260.1">
    <property type="nucleotide sequence ID" value="NZ_FMZC01000003.1"/>
</dbReference>
<dbReference type="SUPFAM" id="SSF53335">
    <property type="entry name" value="S-adenosyl-L-methionine-dependent methyltransferases"/>
    <property type="match status" value="1"/>
</dbReference>
<evidence type="ECO:0000313" key="11">
    <source>
        <dbReference type="Proteomes" id="UP000198781"/>
    </source>
</evidence>
<evidence type="ECO:0000256" key="4">
    <source>
        <dbReference type="ARBA" id="ARBA00022691"/>
    </source>
</evidence>
<dbReference type="InterPro" id="IPR017985">
    <property type="entry name" value="MeTrfase_CN4_CS"/>
</dbReference>
<dbReference type="PRINTS" id="PR00508">
    <property type="entry name" value="S21N4MTFRASE"/>
</dbReference>
<dbReference type="Gene3D" id="3.40.50.150">
    <property type="entry name" value="Vaccinia Virus protein VP39"/>
    <property type="match status" value="1"/>
</dbReference>
<evidence type="ECO:0000313" key="10">
    <source>
        <dbReference type="EMBL" id="SDC76571.1"/>
    </source>
</evidence>
<keyword evidence="4" id="KW-0949">S-adenosyl-L-methionine</keyword>
<keyword evidence="5" id="KW-0680">Restriction system</keyword>
<dbReference type="EMBL" id="FMZC01000003">
    <property type="protein sequence ID" value="SDC76571.1"/>
    <property type="molecule type" value="Genomic_DNA"/>
</dbReference>
<evidence type="ECO:0000256" key="8">
    <source>
        <dbReference type="RuleBase" id="RU362026"/>
    </source>
</evidence>
<keyword evidence="6" id="KW-0238">DNA-binding</keyword>
<feature type="domain" description="DNA methylase N-4/N-6" evidence="9">
    <location>
        <begin position="63"/>
        <end position="286"/>
    </location>
</feature>
<evidence type="ECO:0000256" key="6">
    <source>
        <dbReference type="ARBA" id="ARBA00023125"/>
    </source>
</evidence>
<keyword evidence="3 10" id="KW-0808">Transferase</keyword>
<reference evidence="10 11" key="1">
    <citation type="submission" date="2016-10" db="EMBL/GenBank/DDBJ databases">
        <authorList>
            <person name="de Groot N.N."/>
        </authorList>
    </citation>
    <scope>NUCLEOTIDE SEQUENCE [LARGE SCALE GENOMIC DNA]</scope>
    <source>
        <strain evidence="10 11">DSM 16619</strain>
    </source>
</reference>
<protein>
    <recommendedName>
        <fullName evidence="8">Methyltransferase</fullName>
        <ecNumber evidence="8">2.1.1.-</ecNumber>
    </recommendedName>
</protein>
<name>A0A1G6P9A6_9BURK</name>
<evidence type="ECO:0000256" key="7">
    <source>
        <dbReference type="ARBA" id="ARBA00049120"/>
    </source>
</evidence>
<dbReference type="Pfam" id="PF01555">
    <property type="entry name" value="N6_N4_Mtase"/>
    <property type="match status" value="1"/>
</dbReference>
<dbReference type="InterPro" id="IPR029063">
    <property type="entry name" value="SAM-dependent_MTases_sf"/>
</dbReference>
<dbReference type="InterPro" id="IPR002941">
    <property type="entry name" value="DNA_methylase_N4/N6"/>
</dbReference>
<dbReference type="GO" id="GO:0008170">
    <property type="term" value="F:N-methyltransferase activity"/>
    <property type="evidence" value="ECO:0007669"/>
    <property type="project" value="InterPro"/>
</dbReference>
<dbReference type="PROSITE" id="PS00093">
    <property type="entry name" value="N4_MTASE"/>
    <property type="match status" value="1"/>
</dbReference>
<evidence type="ECO:0000256" key="2">
    <source>
        <dbReference type="ARBA" id="ARBA00022603"/>
    </source>
</evidence>
<dbReference type="GO" id="GO:0009307">
    <property type="term" value="P:DNA restriction-modification system"/>
    <property type="evidence" value="ECO:0007669"/>
    <property type="project" value="UniProtKB-KW"/>
</dbReference>
<dbReference type="AlphaFoldDB" id="A0A1G6P9A6"/>
<gene>
    <name evidence="10" type="ORF">SAMN05192589_103175</name>
</gene>
<evidence type="ECO:0000259" key="9">
    <source>
        <dbReference type="Pfam" id="PF01555"/>
    </source>
</evidence>
<comment type="similarity">
    <text evidence="1">Belongs to the N(4)/N(6)-methyltransferase family. N(4) subfamily.</text>
</comment>
<dbReference type="GO" id="GO:0003677">
    <property type="term" value="F:DNA binding"/>
    <property type="evidence" value="ECO:0007669"/>
    <property type="project" value="UniProtKB-KW"/>
</dbReference>
<evidence type="ECO:0000256" key="1">
    <source>
        <dbReference type="ARBA" id="ARBA00010203"/>
    </source>
</evidence>
<dbReference type="Proteomes" id="UP000198781">
    <property type="component" value="Unassembled WGS sequence"/>
</dbReference>
<sequence length="300" mass="34009">MKNEIELSPSAFQPEAEHATKLAQLRFEGLIAAIGVPEYRGERYAIYNGDCLDLLTRIPENFIDLAFTSPPYNIGKEYEKVLPISEYIDWCADWIDKIYRITASNGAFVLNVGYVTLADRAKSIPLPYLLWDRVPFFLQQEVVWNYGAGVAAKKFLSPRNEKLLWYVKDSDNYCFNLDDIRDPDVAYPNQKKNGKLRCNTIGKNPSDVWQIAKVTSGEGRASKERTPHPAQFPLDLCERVIKGFSPQDGIVLDPFLGSGSTIDACLRSNRYSIGFEVRNDYCDIAANRIENIIRQSASLF</sequence>
<accession>A0A1G6P9A6</accession>
<dbReference type="STRING" id="187868.SAMN05192589_103175"/>
<evidence type="ECO:0000256" key="5">
    <source>
        <dbReference type="ARBA" id="ARBA00022747"/>
    </source>
</evidence>
<keyword evidence="11" id="KW-1185">Reference proteome</keyword>
<evidence type="ECO:0000256" key="3">
    <source>
        <dbReference type="ARBA" id="ARBA00022679"/>
    </source>
</evidence>
<dbReference type="InterPro" id="IPR001091">
    <property type="entry name" value="RM_Methyltransferase"/>
</dbReference>
<proteinExistence type="inferred from homology"/>
<dbReference type="GO" id="GO:0015667">
    <property type="term" value="F:site-specific DNA-methyltransferase (cytosine-N4-specific) activity"/>
    <property type="evidence" value="ECO:0007669"/>
    <property type="project" value="UniProtKB-EC"/>
</dbReference>
<keyword evidence="2 10" id="KW-0489">Methyltransferase</keyword>
<dbReference type="GO" id="GO:0032259">
    <property type="term" value="P:methylation"/>
    <property type="evidence" value="ECO:0007669"/>
    <property type="project" value="UniProtKB-KW"/>
</dbReference>
<organism evidence="10 11">
    <name type="scientific">Paracidovorax valerianellae</name>
    <dbReference type="NCBI Taxonomy" id="187868"/>
    <lineage>
        <taxon>Bacteria</taxon>
        <taxon>Pseudomonadati</taxon>
        <taxon>Pseudomonadota</taxon>
        <taxon>Betaproteobacteria</taxon>
        <taxon>Burkholderiales</taxon>
        <taxon>Comamonadaceae</taxon>
        <taxon>Paracidovorax</taxon>
    </lineage>
</organism>